<comment type="caution">
    <text evidence="1">The sequence shown here is derived from an EMBL/GenBank/DDBJ whole genome shotgun (WGS) entry which is preliminary data.</text>
</comment>
<sequence>MAAKKQQQAVIPATWGIKNSFHSLVALLVTVLFIAAVYLTQNSGVLQLAEDRMTSKSSDHLDDESSRQCNLFSGKWVFDNKSYPLYKEKECTYMSDQLACGKFGRKDLNYRFWRWQPHQCDLPRFNAAALLERLRNKRLVYVGDSLNRGQWVSMTCLVDSTIPPKLKTMQYKHNGSLIIFKAIEYNATIEFYWAPLLVESNSDDPVHHRLPDRIVRVQAIEKHARYWTDADILVFNSYLWWKRPEMEVLWGSFESPDGVHKEVEMPRAYEMALRTWSQWLEVHINRNKTQLFFVSMSPIHERAGEWGGATDGNCYGETDQILQPGYWGNTTDKKMMHIVESVLADLNTRGLNVKLINITQLTEYRKEGHPSIYRKQWDPLTEEQISNPSSYADCIHWCLPGIPDVWNELLYAYIFQH</sequence>
<evidence type="ECO:0000313" key="2">
    <source>
        <dbReference type="Proteomes" id="UP001164539"/>
    </source>
</evidence>
<keyword evidence="2" id="KW-1185">Reference proteome</keyword>
<dbReference type="Proteomes" id="UP001164539">
    <property type="component" value="Chromosome 12"/>
</dbReference>
<reference evidence="1 2" key="1">
    <citation type="journal article" date="2023" name="Science">
        <title>Complex scaffold remodeling in plant triterpene biosynthesis.</title>
        <authorList>
            <person name="De La Pena R."/>
            <person name="Hodgson H."/>
            <person name="Liu J.C."/>
            <person name="Stephenson M.J."/>
            <person name="Martin A.C."/>
            <person name="Owen C."/>
            <person name="Harkess A."/>
            <person name="Leebens-Mack J."/>
            <person name="Jimenez L.E."/>
            <person name="Osbourn A."/>
            <person name="Sattely E.S."/>
        </authorList>
    </citation>
    <scope>NUCLEOTIDE SEQUENCE [LARGE SCALE GENOMIC DNA]</scope>
    <source>
        <strain evidence="2">cv. JPN11</strain>
        <tissue evidence="1">Leaf</tissue>
    </source>
</reference>
<gene>
    <name evidence="1" type="ORF">OWV82_021272</name>
</gene>
<proteinExistence type="predicted"/>
<organism evidence="1 2">
    <name type="scientific">Melia azedarach</name>
    <name type="common">Chinaberry tree</name>
    <dbReference type="NCBI Taxonomy" id="155640"/>
    <lineage>
        <taxon>Eukaryota</taxon>
        <taxon>Viridiplantae</taxon>
        <taxon>Streptophyta</taxon>
        <taxon>Embryophyta</taxon>
        <taxon>Tracheophyta</taxon>
        <taxon>Spermatophyta</taxon>
        <taxon>Magnoliopsida</taxon>
        <taxon>eudicotyledons</taxon>
        <taxon>Gunneridae</taxon>
        <taxon>Pentapetalae</taxon>
        <taxon>rosids</taxon>
        <taxon>malvids</taxon>
        <taxon>Sapindales</taxon>
        <taxon>Meliaceae</taxon>
        <taxon>Melia</taxon>
    </lineage>
</organism>
<evidence type="ECO:0000313" key="1">
    <source>
        <dbReference type="EMBL" id="KAJ4704349.1"/>
    </source>
</evidence>
<name>A0ACC1WZ76_MELAZ</name>
<accession>A0ACC1WZ76</accession>
<protein>
    <submittedName>
        <fullName evidence="1">Trichome birefringence-like family</fullName>
    </submittedName>
</protein>
<dbReference type="EMBL" id="CM051405">
    <property type="protein sequence ID" value="KAJ4704349.1"/>
    <property type="molecule type" value="Genomic_DNA"/>
</dbReference>